<dbReference type="EMBL" id="BSEO01000001">
    <property type="protein sequence ID" value="GLJ78885.1"/>
    <property type="molecule type" value="Genomic_DNA"/>
</dbReference>
<evidence type="ECO:0000313" key="2">
    <source>
        <dbReference type="EMBL" id="GLJ78885.1"/>
    </source>
</evidence>
<evidence type="ECO:0000313" key="3">
    <source>
        <dbReference type="Proteomes" id="UP001142317"/>
    </source>
</evidence>
<proteinExistence type="predicted"/>
<name>A0A9W6M2D7_9MICO</name>
<dbReference type="RefSeq" id="WP_210005028.1">
    <property type="nucleotide sequence ID" value="NZ_BSEO01000001.1"/>
</dbReference>
<reference evidence="2" key="2">
    <citation type="submission" date="2023-01" db="EMBL/GenBank/DDBJ databases">
        <authorList>
            <person name="Sun Q."/>
            <person name="Evtushenko L."/>
        </authorList>
    </citation>
    <scope>NUCLEOTIDE SEQUENCE</scope>
    <source>
        <strain evidence="2">VKM Ac-1447</strain>
    </source>
</reference>
<feature type="transmembrane region" description="Helical" evidence="1">
    <location>
        <begin position="59"/>
        <end position="82"/>
    </location>
</feature>
<dbReference type="InterPro" id="IPR025445">
    <property type="entry name" value="DUF4191"/>
</dbReference>
<keyword evidence="1" id="KW-1133">Transmembrane helix</keyword>
<evidence type="ECO:0000256" key="1">
    <source>
        <dbReference type="SAM" id="Phobius"/>
    </source>
</evidence>
<dbReference type="AlphaFoldDB" id="A0A9W6M2D7"/>
<keyword evidence="1" id="KW-0472">Membrane</keyword>
<dbReference type="Pfam" id="PF13829">
    <property type="entry name" value="DUF4191"/>
    <property type="match status" value="1"/>
</dbReference>
<gene>
    <name evidence="2" type="ORF">GCM10017586_05670</name>
</gene>
<feature type="transmembrane region" description="Helical" evidence="1">
    <location>
        <begin position="28"/>
        <end position="53"/>
    </location>
</feature>
<accession>A0A9W6M2D7</accession>
<dbReference type="Proteomes" id="UP001142317">
    <property type="component" value="Unassembled WGS sequence"/>
</dbReference>
<organism evidence="2 3">
    <name type="scientific">Microbacterium imperiale</name>
    <dbReference type="NCBI Taxonomy" id="33884"/>
    <lineage>
        <taxon>Bacteria</taxon>
        <taxon>Bacillati</taxon>
        <taxon>Actinomycetota</taxon>
        <taxon>Actinomycetes</taxon>
        <taxon>Micrococcales</taxon>
        <taxon>Microbacteriaceae</taxon>
        <taxon>Microbacterium</taxon>
    </lineage>
</organism>
<keyword evidence="3" id="KW-1185">Reference proteome</keyword>
<evidence type="ECO:0008006" key="4">
    <source>
        <dbReference type="Google" id="ProtNLM"/>
    </source>
</evidence>
<sequence>MSSRSTAPEKRPGFFSQLRSLFTFTKEYYSWLPWVLAAIVLAGVGLGVLVGFLIPPAAIWSIILWGFTGLLFGILAAMITMTRLATRAMYKRIDGMPGATGHIISTNLGRKWQASEMPVGVNPKTQEAVYRAVGRGGVVIIGEGARGRLTRLINDERAKVKRVASGVPVHVLYVGHGEGDVPIAKLAPTIKAFPKAIDRTTMSAVIKRIDSVSQSVTSLPIPKGVDPMKARAQRPR</sequence>
<comment type="caution">
    <text evidence="2">The sequence shown here is derived from an EMBL/GenBank/DDBJ whole genome shotgun (WGS) entry which is preliminary data.</text>
</comment>
<reference evidence="2" key="1">
    <citation type="journal article" date="2014" name="Int. J. Syst. Evol. Microbiol.">
        <title>Complete genome sequence of Corynebacterium casei LMG S-19264T (=DSM 44701T), isolated from a smear-ripened cheese.</title>
        <authorList>
            <consortium name="US DOE Joint Genome Institute (JGI-PGF)"/>
            <person name="Walter F."/>
            <person name="Albersmeier A."/>
            <person name="Kalinowski J."/>
            <person name="Ruckert C."/>
        </authorList>
    </citation>
    <scope>NUCLEOTIDE SEQUENCE</scope>
    <source>
        <strain evidence="2">VKM Ac-1447</strain>
    </source>
</reference>
<keyword evidence="1" id="KW-0812">Transmembrane</keyword>
<protein>
    <recommendedName>
        <fullName evidence="4">DUF4191 domain-containing protein</fullName>
    </recommendedName>
</protein>